<dbReference type="PANTHER" id="PTHR48465:SF1">
    <property type="entry name" value="PROTEIN SSUH2 HOMOLOG"/>
    <property type="match status" value="1"/>
</dbReference>
<dbReference type="AlphaFoldDB" id="A0AAJ7TT35"/>
<dbReference type="GeneID" id="116949374"/>
<dbReference type="RefSeq" id="XP_032822510.1">
    <property type="nucleotide sequence ID" value="XM_032966619.1"/>
</dbReference>
<accession>A0AAJ7TT35</accession>
<gene>
    <name evidence="3" type="primary">SSUH2</name>
</gene>
<reference evidence="3" key="1">
    <citation type="submission" date="2025-08" db="UniProtKB">
        <authorList>
            <consortium name="RefSeq"/>
        </authorList>
    </citation>
    <scope>IDENTIFICATION</scope>
    <source>
        <tissue evidence="3">Sperm</tissue>
    </source>
</reference>
<evidence type="ECO:0000313" key="3">
    <source>
        <dbReference type="RefSeq" id="XP_032822510.1"/>
    </source>
</evidence>
<dbReference type="PANTHER" id="PTHR48465">
    <property type="entry name" value="PROTEIN SSUH2 HOMOLOG"/>
    <property type="match status" value="1"/>
</dbReference>
<keyword evidence="2" id="KW-1185">Reference proteome</keyword>
<protein>
    <submittedName>
        <fullName evidence="3">Protein SSUH2 homolog isoform X1</fullName>
    </submittedName>
</protein>
<evidence type="ECO:0000313" key="2">
    <source>
        <dbReference type="Proteomes" id="UP001318040"/>
    </source>
</evidence>
<feature type="compositionally biased region" description="Pro residues" evidence="1">
    <location>
        <begin position="66"/>
        <end position="84"/>
    </location>
</feature>
<name>A0AAJ7TT35_PETMA</name>
<sequence>MEREPLLNRQGYNYGAPSMAAYPPTFGSQDPMTGEAAGLPSMPSAPSAPPPNMPGYEGTPMGPDHNVPPPDGMLPKPGPRPNGPPQTYSIPAISEEEAKEALMQFVSSKCCYSKEPVNGMVFTELLPHNTYRYHLETFTEERTTAWEHEPFSGNPSEAVHYEPAPLPWDILVNTPSMFTPDKKKVPVPNTSSIRPCNDCLGMARKPCSKCTALGRVTCWQCNGSGRRMGDEMCTHCSGQGRTRCMTCSGTGQCSCHTCVGKGQLKFFISLTVKWKNELYEYVADEQTGFPTKLFKEAIGQQLFVDEQPLLWPLIGFPDPGITQASQNAIAEMQTKFRTCRIIRQRHRVDLIPLTKVVYDWKGISYDYFVYGTEKKVYAPNYPAKCCCCAIL</sequence>
<dbReference type="InterPro" id="IPR052789">
    <property type="entry name" value="SSUH2_homolog"/>
</dbReference>
<evidence type="ECO:0000256" key="1">
    <source>
        <dbReference type="SAM" id="MobiDB-lite"/>
    </source>
</evidence>
<dbReference type="KEGG" id="pmrn:116949374"/>
<dbReference type="Proteomes" id="UP001318040">
    <property type="component" value="Chromosome 36"/>
</dbReference>
<proteinExistence type="predicted"/>
<dbReference type="CTD" id="51066"/>
<feature type="region of interest" description="Disordered" evidence="1">
    <location>
        <begin position="1"/>
        <end position="89"/>
    </location>
</feature>
<organism evidence="2 3">
    <name type="scientific">Petromyzon marinus</name>
    <name type="common">Sea lamprey</name>
    <dbReference type="NCBI Taxonomy" id="7757"/>
    <lineage>
        <taxon>Eukaryota</taxon>
        <taxon>Metazoa</taxon>
        <taxon>Chordata</taxon>
        <taxon>Craniata</taxon>
        <taxon>Vertebrata</taxon>
        <taxon>Cyclostomata</taxon>
        <taxon>Hyperoartia</taxon>
        <taxon>Petromyzontiformes</taxon>
        <taxon>Petromyzontidae</taxon>
        <taxon>Petromyzon</taxon>
    </lineage>
</organism>